<evidence type="ECO:0000313" key="7">
    <source>
        <dbReference type="Proteomes" id="UP001175271"/>
    </source>
</evidence>
<proteinExistence type="inferred from homology"/>
<dbReference type="GO" id="GO:0006606">
    <property type="term" value="P:protein import into nucleus"/>
    <property type="evidence" value="ECO:0007669"/>
    <property type="project" value="TreeGrafter"/>
</dbReference>
<keyword evidence="4" id="KW-0539">Nucleus</keyword>
<name>A0AA39I3G5_9BILA</name>
<protein>
    <recommendedName>
        <fullName evidence="5">Exportin-1/Importin-beta-like domain-containing protein</fullName>
    </recommendedName>
</protein>
<evidence type="ECO:0000256" key="1">
    <source>
        <dbReference type="ARBA" id="ARBA00004123"/>
    </source>
</evidence>
<dbReference type="InterPro" id="IPR011989">
    <property type="entry name" value="ARM-like"/>
</dbReference>
<accession>A0AA39I3G5</accession>
<evidence type="ECO:0000256" key="2">
    <source>
        <dbReference type="ARBA" id="ARBA00007991"/>
    </source>
</evidence>
<organism evidence="6 7">
    <name type="scientific">Steinernema hermaphroditum</name>
    <dbReference type="NCBI Taxonomy" id="289476"/>
    <lineage>
        <taxon>Eukaryota</taxon>
        <taxon>Metazoa</taxon>
        <taxon>Ecdysozoa</taxon>
        <taxon>Nematoda</taxon>
        <taxon>Chromadorea</taxon>
        <taxon>Rhabditida</taxon>
        <taxon>Tylenchina</taxon>
        <taxon>Panagrolaimomorpha</taxon>
        <taxon>Strongyloidoidea</taxon>
        <taxon>Steinernematidae</taxon>
        <taxon>Steinernema</taxon>
    </lineage>
</organism>
<dbReference type="Proteomes" id="UP001175271">
    <property type="component" value="Unassembled WGS sequence"/>
</dbReference>
<comment type="caution">
    <text evidence="6">The sequence shown here is derived from an EMBL/GenBank/DDBJ whole genome shotgun (WGS) entry which is preliminary data.</text>
</comment>
<reference evidence="6" key="1">
    <citation type="submission" date="2023-06" db="EMBL/GenBank/DDBJ databases">
        <title>Genomic analysis of the entomopathogenic nematode Steinernema hermaphroditum.</title>
        <authorList>
            <person name="Schwarz E.M."/>
            <person name="Heppert J.K."/>
            <person name="Baniya A."/>
            <person name="Schwartz H.T."/>
            <person name="Tan C.-H."/>
            <person name="Antoshechkin I."/>
            <person name="Sternberg P.W."/>
            <person name="Goodrich-Blair H."/>
            <person name="Dillman A.R."/>
        </authorList>
    </citation>
    <scope>NUCLEOTIDE SEQUENCE</scope>
    <source>
        <strain evidence="6">PS9179</strain>
        <tissue evidence="6">Whole animal</tissue>
    </source>
</reference>
<gene>
    <name evidence="6" type="ORF">QR680_012845</name>
</gene>
<dbReference type="GO" id="GO:0005737">
    <property type="term" value="C:cytoplasm"/>
    <property type="evidence" value="ECO:0007669"/>
    <property type="project" value="TreeGrafter"/>
</dbReference>
<dbReference type="InterPro" id="IPR016024">
    <property type="entry name" value="ARM-type_fold"/>
</dbReference>
<evidence type="ECO:0000256" key="3">
    <source>
        <dbReference type="ARBA" id="ARBA00022448"/>
    </source>
</evidence>
<feature type="domain" description="Exportin-1/Importin-beta-like" evidence="5">
    <location>
        <begin position="109"/>
        <end position="219"/>
    </location>
</feature>
<comment type="subcellular location">
    <subcellularLocation>
        <location evidence="1">Nucleus</location>
    </subcellularLocation>
</comment>
<comment type="similarity">
    <text evidence="2">Belongs to the importin beta family.</text>
</comment>
<dbReference type="GO" id="GO:0005634">
    <property type="term" value="C:nucleus"/>
    <property type="evidence" value="ECO:0007669"/>
    <property type="project" value="UniProtKB-SubCell"/>
</dbReference>
<dbReference type="SUPFAM" id="SSF48371">
    <property type="entry name" value="ARM repeat"/>
    <property type="match status" value="1"/>
</dbReference>
<dbReference type="EMBL" id="JAUCMV010000002">
    <property type="protein sequence ID" value="KAK0417130.1"/>
    <property type="molecule type" value="Genomic_DNA"/>
</dbReference>
<evidence type="ECO:0000256" key="4">
    <source>
        <dbReference type="ARBA" id="ARBA00023242"/>
    </source>
</evidence>
<dbReference type="Pfam" id="PF08389">
    <property type="entry name" value="Xpo1"/>
    <property type="match status" value="1"/>
</dbReference>
<dbReference type="AlphaFoldDB" id="A0AA39I3G5"/>
<dbReference type="InterPro" id="IPR051345">
    <property type="entry name" value="Importin_beta-like_NTR"/>
</dbReference>
<dbReference type="InterPro" id="IPR013598">
    <property type="entry name" value="Exportin-1/Importin-b-like"/>
</dbReference>
<keyword evidence="3" id="KW-0813">Transport</keyword>
<sequence>MTFGVPLEQRAEQTVALHCEMLHSETKPVRRAEINTQLEAIRGSDDWQLACFLVERAPDVSSQFFGASMLYEITKNHCGHLLESAEVAETLRKFLFTALSQGADSKSQSIINKLSSAMAMFAMNCVPDIWESCIYDMTCAWSSQPELLLRVLAEMPVEFYNLKVPLPQRSAIKTVLQRSSESVIKIIQTVSSQTESCPSLSNAAIECVESWMKLPNVSVLDWKPIIIPIFTSNSQDGATVARLLAILYTNEELGKMEHFVLEVAECIAFSIIPNLMEQIRSTEFKDSSGDPLVNLEDEIEHITSLIASISGFSEIYVYTLCKHAFHRPEESDNRCHHILRTLCAFSLTISSFPGQYPVEECFSEIPDNFWSELRMAITSLQSGSSNALLEAFRNTCENEYYSTFVRSLVSKLAFSRGLDSRFSKEEMEKWKLFRNVRLEPARIAFLFFETTTLEVLLDALQNASTSRDLFLAESVFHITQFIGDIISEKRVHYVVGMFKIATETDFLSGVGDSDVYLYLTSLLSLIRNTASCIVGCAEEGKGNLAETCIDVYKKCVDYALAYLNLPEVTDKCLQTLQRLVEGRTPLNAIVAEKVLNGCFAYFSNESNGAIHRIACLRCIGFCLSVKSSEEVISALRMVMSDKQKLDALGDGTFSSDDPVAAERQFLFELDVYTSLTDSIRMVCREGENPCVLLLETYIPTFCKLVSRYSSNDKLMTRVTAALKSGLSVLDPHSEKFFLIYSSVVEEILLVQPYSATNLAQSFLLTFAGNKSAHLVIMGKIANWMSAIQTNWESLSARTLQERLLNEDAQEDLLKFVASVLRKHWNIIVSHLKHHDREDVCRFFDSLVSYLCDHAGRSCNAEVVKKSIGIFQFMLTKNDPSVNEILVVKGEFIVATLFVRLQTDLLSSIVNLITDVLQFFYSNYSRETREVISRQPNADDTDVAKALSVNPANKREFLVLLRNFHKRIVNKVA</sequence>
<keyword evidence="7" id="KW-1185">Reference proteome</keyword>
<evidence type="ECO:0000313" key="6">
    <source>
        <dbReference type="EMBL" id="KAK0417130.1"/>
    </source>
</evidence>
<evidence type="ECO:0000259" key="5">
    <source>
        <dbReference type="Pfam" id="PF08389"/>
    </source>
</evidence>
<dbReference type="Gene3D" id="1.25.10.10">
    <property type="entry name" value="Leucine-rich Repeat Variant"/>
    <property type="match status" value="1"/>
</dbReference>
<dbReference type="PANTHER" id="PTHR12363:SF33">
    <property type="entry name" value="IMPORTIN-13"/>
    <property type="match status" value="1"/>
</dbReference>
<dbReference type="PANTHER" id="PTHR12363">
    <property type="entry name" value="TRANSPORTIN 3 AND IMPORTIN 13"/>
    <property type="match status" value="1"/>
</dbReference>